<dbReference type="KEGG" id="lfo:LMK00_04075"/>
<dbReference type="AlphaFoldDB" id="A0A9Q9D7E0"/>
<sequence>MEKLKEQAIALKEKFEVEEMYSEIGYSIQEASESLSSGWKGYPLILIWDYASNFEAGFIVKNNLLKRVY</sequence>
<evidence type="ECO:0000313" key="2">
    <source>
        <dbReference type="Proteomes" id="UP001056730"/>
    </source>
</evidence>
<proteinExistence type="predicted"/>
<name>A0A9Q9D7E0_9LACT</name>
<organism evidence="1 2">
    <name type="scientific">Lactococcus formosensis</name>
    <dbReference type="NCBI Taxonomy" id="1281486"/>
    <lineage>
        <taxon>Bacteria</taxon>
        <taxon>Bacillati</taxon>
        <taxon>Bacillota</taxon>
        <taxon>Bacilli</taxon>
        <taxon>Lactobacillales</taxon>
        <taxon>Streptococcaceae</taxon>
        <taxon>Lactococcus</taxon>
    </lineage>
</organism>
<dbReference type="RefSeq" id="WP_252170305.1">
    <property type="nucleotide sequence ID" value="NZ_CP086395.1"/>
</dbReference>
<evidence type="ECO:0000313" key="1">
    <source>
        <dbReference type="EMBL" id="USJ21188.1"/>
    </source>
</evidence>
<protein>
    <submittedName>
        <fullName evidence="1">Uncharacterized protein</fullName>
    </submittedName>
</protein>
<accession>A0A9Q9D7E0</accession>
<dbReference type="Proteomes" id="UP001056730">
    <property type="component" value="Chromosome"/>
</dbReference>
<dbReference type="EMBL" id="CP086395">
    <property type="protein sequence ID" value="USJ21188.1"/>
    <property type="molecule type" value="Genomic_DNA"/>
</dbReference>
<reference evidence="1" key="1">
    <citation type="journal article" date="2022" name="Front. Microbiol.">
        <title>Feed Insects as a Reservoir of Granadaene-Producing Lactococci.</title>
        <authorList>
            <person name="Neuzil-Bunesova V."/>
            <person name="Ramirez Garcia A."/>
            <person name="Modrackova N."/>
            <person name="Makovska M."/>
            <person name="Sabolova M."/>
            <person name="Sproer C."/>
            <person name="Bunk B."/>
            <person name="Blom J."/>
            <person name="Schwab C."/>
        </authorList>
    </citation>
    <scope>NUCLEOTIDE SEQUENCE</scope>
    <source>
        <strain evidence="1">I4/6O</strain>
    </source>
</reference>
<gene>
    <name evidence="1" type="ORF">LMK00_04075</name>
</gene>